<evidence type="ECO:0000313" key="2">
    <source>
        <dbReference type="EMBL" id="VEL12816.1"/>
    </source>
</evidence>
<dbReference type="InterPro" id="IPR055512">
    <property type="entry name" value="DUF7085"/>
</dbReference>
<name>A0A448WIW1_9PLAT</name>
<keyword evidence="3" id="KW-1185">Reference proteome</keyword>
<dbReference type="AlphaFoldDB" id="A0A448WIW1"/>
<feature type="domain" description="DUF7085" evidence="1">
    <location>
        <begin position="10"/>
        <end position="52"/>
    </location>
</feature>
<organism evidence="2 3">
    <name type="scientific">Protopolystoma xenopodis</name>
    <dbReference type="NCBI Taxonomy" id="117903"/>
    <lineage>
        <taxon>Eukaryota</taxon>
        <taxon>Metazoa</taxon>
        <taxon>Spiralia</taxon>
        <taxon>Lophotrochozoa</taxon>
        <taxon>Platyhelminthes</taxon>
        <taxon>Monogenea</taxon>
        <taxon>Polyopisthocotylea</taxon>
        <taxon>Polystomatidea</taxon>
        <taxon>Polystomatidae</taxon>
        <taxon>Protopolystoma</taxon>
    </lineage>
</organism>
<sequence length="108" mass="12367">MPCCPQMAKSLNNPPVGQSLFLVLIPRSRSKRLFLEKVFPVWRQSGLLVYADGSFLPRHLTWLTHHLMAPSSHTSLSSEQFEKQTTKTQPVKSIIPSGRPWISDWLIR</sequence>
<comment type="caution">
    <text evidence="2">The sequence shown here is derived from an EMBL/GenBank/DDBJ whole genome shotgun (WGS) entry which is preliminary data.</text>
</comment>
<accession>A0A448WIW1</accession>
<reference evidence="2" key="1">
    <citation type="submission" date="2018-11" db="EMBL/GenBank/DDBJ databases">
        <authorList>
            <consortium name="Pathogen Informatics"/>
        </authorList>
    </citation>
    <scope>NUCLEOTIDE SEQUENCE</scope>
</reference>
<evidence type="ECO:0000313" key="3">
    <source>
        <dbReference type="Proteomes" id="UP000784294"/>
    </source>
</evidence>
<evidence type="ECO:0000259" key="1">
    <source>
        <dbReference type="Pfam" id="PF23318"/>
    </source>
</evidence>
<dbReference type="OrthoDB" id="6234799at2759"/>
<dbReference type="Proteomes" id="UP000784294">
    <property type="component" value="Unassembled WGS sequence"/>
</dbReference>
<proteinExistence type="predicted"/>
<dbReference type="EMBL" id="CAAALY010015925">
    <property type="protein sequence ID" value="VEL12816.1"/>
    <property type="molecule type" value="Genomic_DNA"/>
</dbReference>
<protein>
    <recommendedName>
        <fullName evidence="1">DUF7085 domain-containing protein</fullName>
    </recommendedName>
</protein>
<gene>
    <name evidence="2" type="ORF">PXEA_LOCUS6256</name>
</gene>
<dbReference type="Pfam" id="PF23318">
    <property type="entry name" value="DUF7085"/>
    <property type="match status" value="1"/>
</dbReference>